<dbReference type="Proteomes" id="UP000076923">
    <property type="component" value="Unassembled WGS sequence"/>
</dbReference>
<dbReference type="EMBL" id="LVWE01000032">
    <property type="protein sequence ID" value="OAD45078.1"/>
    <property type="molecule type" value="Genomic_DNA"/>
</dbReference>
<keyword evidence="2" id="KW-1185">Reference proteome</keyword>
<dbReference type="RefSeq" id="WP_068449710.1">
    <property type="nucleotide sequence ID" value="NZ_CP150660.1"/>
</dbReference>
<protein>
    <submittedName>
        <fullName evidence="1">Uncharacterized protein</fullName>
    </submittedName>
</protein>
<evidence type="ECO:0000313" key="1">
    <source>
        <dbReference type="EMBL" id="OAD45078.1"/>
    </source>
</evidence>
<reference evidence="1 2" key="1">
    <citation type="submission" date="2016-02" db="EMBL/GenBank/DDBJ databases">
        <title>Draft genome sequence of Polaribacter atrinae KACC17473.</title>
        <authorList>
            <person name="Shin S.-K."/>
            <person name="Yi H."/>
        </authorList>
    </citation>
    <scope>NUCLEOTIDE SEQUENCE [LARGE SCALE GENOMIC DNA]</scope>
    <source>
        <strain evidence="1 2">KACC 17473</strain>
    </source>
</reference>
<name>A0A176TAY8_9FLAO</name>
<dbReference type="OrthoDB" id="1396884at2"/>
<evidence type="ECO:0000313" key="2">
    <source>
        <dbReference type="Proteomes" id="UP000076923"/>
    </source>
</evidence>
<comment type="caution">
    <text evidence="1">The sequence shown here is derived from an EMBL/GenBank/DDBJ whole genome shotgun (WGS) entry which is preliminary data.</text>
</comment>
<dbReference type="AlphaFoldDB" id="A0A176TAY8"/>
<accession>A0A176TAY8</accession>
<dbReference type="STRING" id="1333662.LPB303_09070"/>
<proteinExistence type="predicted"/>
<organism evidence="1 2">
    <name type="scientific">Polaribacter atrinae</name>
    <dbReference type="NCBI Taxonomy" id="1333662"/>
    <lineage>
        <taxon>Bacteria</taxon>
        <taxon>Pseudomonadati</taxon>
        <taxon>Bacteroidota</taxon>
        <taxon>Flavobacteriia</taxon>
        <taxon>Flavobacteriales</taxon>
        <taxon>Flavobacteriaceae</taxon>
    </lineage>
</organism>
<gene>
    <name evidence="1" type="ORF">LPB303_09070</name>
</gene>
<sequence length="461" mass="50334">MYNFLKLHIIYLLLLVITNIYAQEISVINNKGTILNVRNNNVTNSNAPPINPVENDIWFDTSSLSTIIKIYDGTTWEKLSSSGIEGSLFYASSIGVPTENNSQLFWDTTNNRFGIGTNNPSHKLHVTGAIRSEGVLNSKGTVGEPSYRFRDDIDTGMYSPVADEIRFSVGGIEALNIDEIANTTTVTIKETLKLDGLVLDENNSAGITGQILSTTATGTNWIDASTINSDNQKIDVYALNADGKNLDISLENDAETKLQTDLSALKIAGDVSGTLAASTVERIQNINISNINPTNGQTLVYDNSASKYIPKTIFTPTVSERYPNTTQTIAELATFTTINFQSQDFAPTATDYTNTSDGIIVLKSGRYKITYRITSEIINGTRVGGEFQLTKNTTPVNNTKAYSHQTSTLVNKSTVTMMKILDLATNDKIGVQGRVYESENLTPDSLTIIPEGSMLTIEKIN</sequence>